<dbReference type="EMBL" id="AHHD01000755">
    <property type="protein sequence ID" value="EKG09177.1"/>
    <property type="molecule type" value="Genomic_DNA"/>
</dbReference>
<dbReference type="AlphaFoldDB" id="K2R8E4"/>
<evidence type="ECO:0000256" key="1">
    <source>
        <dbReference type="SAM" id="MobiDB-lite"/>
    </source>
</evidence>
<protein>
    <submittedName>
        <fullName evidence="2">Uncharacterized protein</fullName>
    </submittedName>
</protein>
<comment type="caution">
    <text evidence="2">The sequence shown here is derived from an EMBL/GenBank/DDBJ whole genome shotgun (WGS) entry which is preliminary data.</text>
</comment>
<evidence type="ECO:0000313" key="2">
    <source>
        <dbReference type="EMBL" id="EKG09177.1"/>
    </source>
</evidence>
<accession>K2R8E4</accession>
<feature type="compositionally biased region" description="Basic residues" evidence="1">
    <location>
        <begin position="1"/>
        <end position="11"/>
    </location>
</feature>
<reference evidence="2 3" key="1">
    <citation type="journal article" date="2012" name="BMC Genomics">
        <title>Tools to kill: Genome of one of the most destructive plant pathogenic fungi Macrophomina phaseolina.</title>
        <authorList>
            <person name="Islam M.S."/>
            <person name="Haque M.S."/>
            <person name="Islam M.M."/>
            <person name="Emdad E.M."/>
            <person name="Halim A."/>
            <person name="Hossen Q.M.M."/>
            <person name="Hossain M.Z."/>
            <person name="Ahmed B."/>
            <person name="Rahim S."/>
            <person name="Rahman M.S."/>
            <person name="Alam M.M."/>
            <person name="Hou S."/>
            <person name="Wan X."/>
            <person name="Saito J.A."/>
            <person name="Alam M."/>
        </authorList>
    </citation>
    <scope>NUCLEOTIDE SEQUENCE [LARGE SCALE GENOMIC DNA]</scope>
    <source>
        <strain evidence="2 3">MS6</strain>
    </source>
</reference>
<organism evidence="2 3">
    <name type="scientific">Macrophomina phaseolina (strain MS6)</name>
    <name type="common">Charcoal rot fungus</name>
    <dbReference type="NCBI Taxonomy" id="1126212"/>
    <lineage>
        <taxon>Eukaryota</taxon>
        <taxon>Fungi</taxon>
        <taxon>Dikarya</taxon>
        <taxon>Ascomycota</taxon>
        <taxon>Pezizomycotina</taxon>
        <taxon>Dothideomycetes</taxon>
        <taxon>Dothideomycetes incertae sedis</taxon>
        <taxon>Botryosphaeriales</taxon>
        <taxon>Botryosphaeriaceae</taxon>
        <taxon>Macrophomina</taxon>
    </lineage>
</organism>
<feature type="region of interest" description="Disordered" evidence="1">
    <location>
        <begin position="1"/>
        <end position="79"/>
    </location>
</feature>
<dbReference type="HOGENOM" id="CLU_1845487_0_0_1"/>
<dbReference type="VEuPathDB" id="FungiDB:MPH_13823"/>
<dbReference type="Proteomes" id="UP000007129">
    <property type="component" value="Unassembled WGS sequence"/>
</dbReference>
<sequence length="139" mass="16227">MPPRRSNRHASSRIGIKRPTEDPLTPPATQESQIPVPVPKKRGRPRKQPDSQQFRIAEDDTATQPSQRPSQHSVLREGPFLTNHREQFAWNERLGDFHKLDVPRREPKLHLPEDFNNNDSWPSPAAFFDLYFLNGCWKR</sequence>
<gene>
    <name evidence="2" type="ORF">MPH_13823</name>
</gene>
<dbReference type="InParanoid" id="K2R8E4"/>
<feature type="compositionally biased region" description="Polar residues" evidence="1">
    <location>
        <begin position="62"/>
        <end position="73"/>
    </location>
</feature>
<evidence type="ECO:0000313" key="3">
    <source>
        <dbReference type="Proteomes" id="UP000007129"/>
    </source>
</evidence>
<proteinExistence type="predicted"/>
<name>K2R8E4_MACPH</name>